<dbReference type="EMBL" id="CP013389">
    <property type="protein sequence ID" value="AOJ10019.1"/>
    <property type="molecule type" value="Genomic_DNA"/>
</dbReference>
<dbReference type="AlphaFoldDB" id="A0A1B4G269"/>
<feature type="domain" description="SH3b2-type SH3" evidence="8">
    <location>
        <begin position="261"/>
        <end position="308"/>
    </location>
</feature>
<keyword evidence="3 9" id="KW-0378">Hydrolase</keyword>
<keyword evidence="2" id="KW-0645">Protease</keyword>
<keyword evidence="5" id="KW-0812">Transmembrane</keyword>
<dbReference type="InterPro" id="IPR026864">
    <property type="entry name" value="SH3b2-type_SH3"/>
</dbReference>
<dbReference type="InterPro" id="IPR038765">
    <property type="entry name" value="Papain-like_cys_pep_sf"/>
</dbReference>
<evidence type="ECO:0000256" key="5">
    <source>
        <dbReference type="SAM" id="Phobius"/>
    </source>
</evidence>
<reference evidence="9 10" key="1">
    <citation type="submission" date="2015-12" db="EMBL/GenBank/DDBJ databases">
        <title>Diversity of Burkholderia near neighbor genomes.</title>
        <authorList>
            <person name="Sahl J."/>
            <person name="Wagner D."/>
            <person name="Keim P."/>
        </authorList>
    </citation>
    <scope>NUCLEOTIDE SEQUENCE [LARGE SCALE GENOMIC DNA]</scope>
    <source>
        <strain evidence="9 10">BDU8</strain>
    </source>
</reference>
<dbReference type="Gene3D" id="3.90.1720.10">
    <property type="entry name" value="endopeptidase domain like (from Nostoc punctiforme)"/>
    <property type="match status" value="1"/>
</dbReference>
<evidence type="ECO:0000259" key="6">
    <source>
        <dbReference type="Pfam" id="PF00877"/>
    </source>
</evidence>
<evidence type="ECO:0000256" key="4">
    <source>
        <dbReference type="ARBA" id="ARBA00022807"/>
    </source>
</evidence>
<dbReference type="Proteomes" id="UP000067711">
    <property type="component" value="Chromosome 1"/>
</dbReference>
<dbReference type="SUPFAM" id="SSF54001">
    <property type="entry name" value="Cysteine proteinases"/>
    <property type="match status" value="1"/>
</dbReference>
<dbReference type="GO" id="GO:0008234">
    <property type="term" value="F:cysteine-type peptidase activity"/>
    <property type="evidence" value="ECO:0007669"/>
    <property type="project" value="UniProtKB-KW"/>
</dbReference>
<accession>A0A1B4G269</accession>
<feature type="transmembrane region" description="Helical" evidence="5">
    <location>
        <begin position="12"/>
        <end position="35"/>
    </location>
</feature>
<proteinExistence type="inferred from homology"/>
<keyword evidence="4" id="KW-0788">Thiol protease</keyword>
<dbReference type="GO" id="GO:0006508">
    <property type="term" value="P:proteolysis"/>
    <property type="evidence" value="ECO:0007669"/>
    <property type="project" value="UniProtKB-KW"/>
</dbReference>
<keyword evidence="5" id="KW-0472">Membrane</keyword>
<evidence type="ECO:0000256" key="3">
    <source>
        <dbReference type="ARBA" id="ARBA00022801"/>
    </source>
</evidence>
<comment type="similarity">
    <text evidence="1">Belongs to the peptidase C40 family.</text>
</comment>
<evidence type="ECO:0000313" key="9">
    <source>
        <dbReference type="EMBL" id="AOJ10019.1"/>
    </source>
</evidence>
<sequence>MNSIAGRRANAHAFYPQLGLSSCLITPLVVLSVMFTGCTSASVAQQTATTPERITLFPMADYDQNADRWIDPSRSDYDSPFLNLDTQRAHGKLLLARYFGNSADDPSPWNPTYIETHVYRNGDPAIAKFQQTLIDSFDNTGKPADRLVYGQNFRPHTKAWIDAIAHNIDIDQFSHVYAYVSANRAITTGNTLVRLLPSMDPSFYDYRIGGEGYPFDNFQITAARPGTPVYVIGSSRDGAWRYVQTPDVRGWVRSGDIGMVDAAFVARWRSAALKRLGAVVDTSTPVRDTNDTFRFAAPVGTLLPIVSSSDAGHDVLVPARTVNGKAVIRTARLSDTQIVSMPWRATPRHIATLIKALIGRPYAWGNLNLYNDCSSELQSMFAPFGIWLPRRSSAQMSAGQMTDLSTASPAERIDYLVSST</sequence>
<evidence type="ECO:0000256" key="1">
    <source>
        <dbReference type="ARBA" id="ARBA00007074"/>
    </source>
</evidence>
<evidence type="ECO:0000256" key="2">
    <source>
        <dbReference type="ARBA" id="ARBA00022670"/>
    </source>
</evidence>
<organism evidence="9 10">
    <name type="scientific">Burkholderia mayonis</name>
    <dbReference type="NCBI Taxonomy" id="1385591"/>
    <lineage>
        <taxon>Bacteria</taxon>
        <taxon>Pseudomonadati</taxon>
        <taxon>Pseudomonadota</taxon>
        <taxon>Betaproteobacteria</taxon>
        <taxon>Burkholderiales</taxon>
        <taxon>Burkholderiaceae</taxon>
        <taxon>Burkholderia</taxon>
        <taxon>pseudomallei group</taxon>
    </lineage>
</organism>
<dbReference type="Pfam" id="PF00877">
    <property type="entry name" value="NLPC_P60"/>
    <property type="match status" value="1"/>
</dbReference>
<dbReference type="InterPro" id="IPR027017">
    <property type="entry name" value="P60_peptidase_YkfC"/>
</dbReference>
<dbReference type="PROSITE" id="PS51257">
    <property type="entry name" value="PROKAR_LIPOPROTEIN"/>
    <property type="match status" value="1"/>
</dbReference>
<dbReference type="InterPro" id="IPR039439">
    <property type="entry name" value="SH3b1_dom"/>
</dbReference>
<dbReference type="InterPro" id="IPR000064">
    <property type="entry name" value="NLP_P60_dom"/>
</dbReference>
<evidence type="ECO:0000259" key="7">
    <source>
        <dbReference type="Pfam" id="PF12913"/>
    </source>
</evidence>
<dbReference type="Pfam" id="PF12914">
    <property type="entry name" value="SH3_7"/>
    <property type="match status" value="1"/>
</dbReference>
<gene>
    <name evidence="9" type="ORF">WS71_22480</name>
</gene>
<feature type="domain" description="SH3b1" evidence="7">
    <location>
        <begin position="201"/>
        <end position="253"/>
    </location>
</feature>
<feature type="domain" description="NlpC/P60" evidence="6">
    <location>
        <begin position="359"/>
        <end position="404"/>
    </location>
</feature>
<evidence type="ECO:0000313" key="10">
    <source>
        <dbReference type="Proteomes" id="UP000067711"/>
    </source>
</evidence>
<keyword evidence="5" id="KW-1133">Transmembrane helix</keyword>
<protein>
    <submittedName>
        <fullName evidence="9">Hydrolase</fullName>
    </submittedName>
</protein>
<dbReference type="PIRSF" id="PIRSF019015">
    <property type="entry name" value="P60_peptidase_YkfC"/>
    <property type="match status" value="1"/>
</dbReference>
<evidence type="ECO:0000259" key="8">
    <source>
        <dbReference type="Pfam" id="PF12914"/>
    </source>
</evidence>
<name>A0A1B4G269_9BURK</name>
<dbReference type="Pfam" id="PF12913">
    <property type="entry name" value="SH3_6"/>
    <property type="match status" value="1"/>
</dbReference>